<dbReference type="InterPro" id="IPR012337">
    <property type="entry name" value="RNaseH-like_sf"/>
</dbReference>
<evidence type="ECO:0000313" key="3">
    <source>
        <dbReference type="Proteomes" id="UP000077266"/>
    </source>
</evidence>
<gene>
    <name evidence="2" type="ORF">EXIGLDRAFT_575876</name>
</gene>
<sequence length="264" mass="29593">IDCEGDNLGCEGGRLSLISIGTPDAGYIFLFDVLALSTDELRPIIDILADTNILKVVWDGRMDSIEFLREFGISLGRVLDLQIVDLVSRQWRVGESAESRMERPLDPLHRVRHLDTFGIHGLGGLKGALQEHGIYGIGALGCLVRHTVSHMVNPEKTQGKKSNVDHTQWLTRPLPLQYTAYAAEDIWILSKVFEVFHARAYFRSLELEIQSQRYVNMHRGVPPQSGDIYRSSNLLPMEIIEAPVARNSSRVCEGCHRVLGDACF</sequence>
<dbReference type="Gene3D" id="3.30.420.10">
    <property type="entry name" value="Ribonuclease H-like superfamily/Ribonuclease H"/>
    <property type="match status" value="1"/>
</dbReference>
<dbReference type="SUPFAM" id="SSF53098">
    <property type="entry name" value="Ribonuclease H-like"/>
    <property type="match status" value="1"/>
</dbReference>
<dbReference type="EMBL" id="KV426208">
    <property type="protein sequence ID" value="KZV84855.1"/>
    <property type="molecule type" value="Genomic_DNA"/>
</dbReference>
<dbReference type="AlphaFoldDB" id="A0A165DLS4"/>
<dbReference type="GO" id="GO:0008408">
    <property type="term" value="F:3'-5' exonuclease activity"/>
    <property type="evidence" value="ECO:0007669"/>
    <property type="project" value="InterPro"/>
</dbReference>
<dbReference type="STRING" id="1314781.A0A165DLS4"/>
<dbReference type="OrthoDB" id="26838at2759"/>
<reference evidence="2 3" key="1">
    <citation type="journal article" date="2016" name="Mol. Biol. Evol.">
        <title>Comparative Genomics of Early-Diverging Mushroom-Forming Fungi Provides Insights into the Origins of Lignocellulose Decay Capabilities.</title>
        <authorList>
            <person name="Nagy L.G."/>
            <person name="Riley R."/>
            <person name="Tritt A."/>
            <person name="Adam C."/>
            <person name="Daum C."/>
            <person name="Floudas D."/>
            <person name="Sun H."/>
            <person name="Yadav J.S."/>
            <person name="Pangilinan J."/>
            <person name="Larsson K.H."/>
            <person name="Matsuura K."/>
            <person name="Barry K."/>
            <person name="Labutti K."/>
            <person name="Kuo R."/>
            <person name="Ohm R.A."/>
            <person name="Bhattacharya S.S."/>
            <person name="Shirouzu T."/>
            <person name="Yoshinaga Y."/>
            <person name="Martin F.M."/>
            <person name="Grigoriev I.V."/>
            <person name="Hibbett D.S."/>
        </authorList>
    </citation>
    <scope>NUCLEOTIDE SEQUENCE [LARGE SCALE GENOMIC DNA]</scope>
    <source>
        <strain evidence="2 3">HHB12029</strain>
    </source>
</reference>
<organism evidence="2 3">
    <name type="scientific">Exidia glandulosa HHB12029</name>
    <dbReference type="NCBI Taxonomy" id="1314781"/>
    <lineage>
        <taxon>Eukaryota</taxon>
        <taxon>Fungi</taxon>
        <taxon>Dikarya</taxon>
        <taxon>Basidiomycota</taxon>
        <taxon>Agaricomycotina</taxon>
        <taxon>Agaricomycetes</taxon>
        <taxon>Auriculariales</taxon>
        <taxon>Exidiaceae</taxon>
        <taxon>Exidia</taxon>
    </lineage>
</organism>
<feature type="non-terminal residue" evidence="2">
    <location>
        <position position="1"/>
    </location>
</feature>
<dbReference type="InterPro" id="IPR036397">
    <property type="entry name" value="RNaseH_sf"/>
</dbReference>
<dbReference type="Proteomes" id="UP000077266">
    <property type="component" value="Unassembled WGS sequence"/>
</dbReference>
<evidence type="ECO:0000259" key="1">
    <source>
        <dbReference type="Pfam" id="PF01612"/>
    </source>
</evidence>
<dbReference type="InParanoid" id="A0A165DLS4"/>
<dbReference type="PANTHER" id="PTHR46814">
    <property type="entry name" value="EGALITARIAN, ISOFORM B"/>
    <property type="match status" value="1"/>
</dbReference>
<accession>A0A165DLS4</accession>
<dbReference type="GO" id="GO:0006139">
    <property type="term" value="P:nucleobase-containing compound metabolic process"/>
    <property type="evidence" value="ECO:0007669"/>
    <property type="project" value="InterPro"/>
</dbReference>
<evidence type="ECO:0000313" key="2">
    <source>
        <dbReference type="EMBL" id="KZV84855.1"/>
    </source>
</evidence>
<feature type="non-terminal residue" evidence="2">
    <location>
        <position position="264"/>
    </location>
</feature>
<dbReference type="Pfam" id="PF01612">
    <property type="entry name" value="DNA_pol_A_exo1"/>
    <property type="match status" value="1"/>
</dbReference>
<dbReference type="InterPro" id="IPR002562">
    <property type="entry name" value="3'-5'_exonuclease_dom"/>
</dbReference>
<name>A0A165DLS4_EXIGL</name>
<feature type="domain" description="3'-5' exonuclease" evidence="1">
    <location>
        <begin position="1"/>
        <end position="83"/>
    </location>
</feature>
<dbReference type="GO" id="GO:0003676">
    <property type="term" value="F:nucleic acid binding"/>
    <property type="evidence" value="ECO:0007669"/>
    <property type="project" value="InterPro"/>
</dbReference>
<keyword evidence="3" id="KW-1185">Reference proteome</keyword>
<dbReference type="PANTHER" id="PTHR46814:SF1">
    <property type="entry name" value="EGALITARIAN, ISOFORM B"/>
    <property type="match status" value="1"/>
</dbReference>
<proteinExistence type="predicted"/>
<protein>
    <recommendedName>
        <fullName evidence="1">3'-5' exonuclease domain-containing protein</fullName>
    </recommendedName>
</protein>